<evidence type="ECO:0000256" key="1">
    <source>
        <dbReference type="SAM" id="MobiDB-lite"/>
    </source>
</evidence>
<protein>
    <submittedName>
        <fullName evidence="2">Uncharacterized protein</fullName>
    </submittedName>
</protein>
<name>A0A395NC08_TRIAR</name>
<reference evidence="2 3" key="1">
    <citation type="journal article" date="2018" name="PLoS Pathog.">
        <title>Evolution of structural diversity of trichothecenes, a family of toxins produced by plant pathogenic and entomopathogenic fungi.</title>
        <authorList>
            <person name="Proctor R.H."/>
            <person name="McCormick S.P."/>
            <person name="Kim H.S."/>
            <person name="Cardoza R.E."/>
            <person name="Stanley A.M."/>
            <person name="Lindo L."/>
            <person name="Kelly A."/>
            <person name="Brown D.W."/>
            <person name="Lee T."/>
            <person name="Vaughan M.M."/>
            <person name="Alexander N.J."/>
            <person name="Busman M."/>
            <person name="Gutierrez S."/>
        </authorList>
    </citation>
    <scope>NUCLEOTIDE SEQUENCE [LARGE SCALE GENOMIC DNA]</scope>
    <source>
        <strain evidence="2 3">IBT 40837</strain>
    </source>
</reference>
<sequence length="391" mass="44666">MPLISISSFFSFLSAPPPVPSASPVTSNEQPTLRVCFPLRIQRGVNAWWEYEEYRVQFRDRLMWRQAFGLDADCLPCMSPYSGGGNGHMELNRSETVRAWREAVTNHDMELQSDDVAFKSRWSYSSSSSPSVRVSKRDPSGESIVSETLPSRPSRSRLRHLVTAGSSQPNESYDFTNEASLLDTSQPTSFLEQYQPLQPSPPSPALRQLQSPKDTTRHGAEIEEIRRCRDITLRMLEGRPLSKTKDRCLSALRNMFCTQRGPVLPVSPPPLPQSPPQGQGTICLPSEKWAKLRNIILSGLTRDAEGAFPPSTERQEAMFMPVEQKENYFKVHMRRWGEATSWDAVKAALEQMEARNWEDILLVTYEDTPREMRWWYTTSQPRVLHWGLNMI</sequence>
<evidence type="ECO:0000313" key="2">
    <source>
        <dbReference type="EMBL" id="RFU73650.1"/>
    </source>
</evidence>
<feature type="region of interest" description="Disordered" evidence="1">
    <location>
        <begin position="123"/>
        <end position="157"/>
    </location>
</feature>
<comment type="caution">
    <text evidence="2">The sequence shown here is derived from an EMBL/GenBank/DDBJ whole genome shotgun (WGS) entry which is preliminary data.</text>
</comment>
<feature type="region of interest" description="Disordered" evidence="1">
    <location>
        <begin position="193"/>
        <end position="221"/>
    </location>
</feature>
<dbReference type="EMBL" id="PXOA01000624">
    <property type="protein sequence ID" value="RFU73650.1"/>
    <property type="molecule type" value="Genomic_DNA"/>
</dbReference>
<keyword evidence="3" id="KW-1185">Reference proteome</keyword>
<dbReference type="AlphaFoldDB" id="A0A395NC08"/>
<feature type="compositionally biased region" description="Low complexity" evidence="1">
    <location>
        <begin position="123"/>
        <end position="133"/>
    </location>
</feature>
<evidence type="ECO:0000313" key="3">
    <source>
        <dbReference type="Proteomes" id="UP000266272"/>
    </source>
</evidence>
<proteinExistence type="predicted"/>
<dbReference type="Proteomes" id="UP000266272">
    <property type="component" value="Unassembled WGS sequence"/>
</dbReference>
<gene>
    <name evidence="2" type="ORF">TARUN_8603</name>
</gene>
<dbReference type="OrthoDB" id="4898829at2759"/>
<accession>A0A395NC08</accession>
<organism evidence="2 3">
    <name type="scientific">Trichoderma arundinaceum</name>
    <dbReference type="NCBI Taxonomy" id="490622"/>
    <lineage>
        <taxon>Eukaryota</taxon>
        <taxon>Fungi</taxon>
        <taxon>Dikarya</taxon>
        <taxon>Ascomycota</taxon>
        <taxon>Pezizomycotina</taxon>
        <taxon>Sordariomycetes</taxon>
        <taxon>Hypocreomycetidae</taxon>
        <taxon>Hypocreales</taxon>
        <taxon>Hypocreaceae</taxon>
        <taxon>Trichoderma</taxon>
    </lineage>
</organism>